<dbReference type="InterPro" id="IPR011990">
    <property type="entry name" value="TPR-like_helical_dom_sf"/>
</dbReference>
<feature type="non-terminal residue" evidence="1">
    <location>
        <position position="102"/>
    </location>
</feature>
<sequence length="102" mass="11541">IQQINGDYYGSKETLTESLPYLKNDNNYAVAINNFFGIADKELSLYDDAILYYKKAIKDSKDTLSKQAPLNNIAVVYIKQKKYPEAIAILESIVKSNILSDK</sequence>
<dbReference type="AlphaFoldDB" id="A0A4Y7U3G3"/>
<feature type="non-terminal residue" evidence="1">
    <location>
        <position position="1"/>
    </location>
</feature>
<gene>
    <name evidence="1" type="ORF">D0809_29800</name>
</gene>
<dbReference type="SUPFAM" id="SSF48452">
    <property type="entry name" value="TPR-like"/>
    <property type="match status" value="1"/>
</dbReference>
<evidence type="ECO:0000313" key="2">
    <source>
        <dbReference type="Proteomes" id="UP000298340"/>
    </source>
</evidence>
<proteinExistence type="predicted"/>
<dbReference type="Proteomes" id="UP000298340">
    <property type="component" value="Unassembled WGS sequence"/>
</dbReference>
<comment type="caution">
    <text evidence="1">The sequence shown here is derived from an EMBL/GenBank/DDBJ whole genome shotgun (WGS) entry which is preliminary data.</text>
</comment>
<reference evidence="1 2" key="1">
    <citation type="journal article" date="2018" name="Syst. Appl. Microbiol.">
        <title>Flavobacterium circumlabens sp. nov. and Flavobacterium cupreum sp. nov., two psychrotrophic species isolated from Antarctic environmental samples.</title>
        <authorList>
            <person name="Kralova S."/>
            <person name="Busse H.J."/>
            <person name="Svec P."/>
            <person name="Maslanova I."/>
            <person name="Stankova E."/>
            <person name="Bartak M."/>
            <person name="Sedlacek I."/>
        </authorList>
    </citation>
    <scope>NUCLEOTIDE SEQUENCE [LARGE SCALE GENOMIC DNA]</scope>
    <source>
        <strain evidence="1 2">CCM 8828</strain>
    </source>
</reference>
<accession>A0A4Y7U3G3</accession>
<dbReference type="Gene3D" id="1.25.40.10">
    <property type="entry name" value="Tetratricopeptide repeat domain"/>
    <property type="match status" value="1"/>
</dbReference>
<name>A0A4Y7U3G3_9FLAO</name>
<organism evidence="1 2">
    <name type="scientific">Flavobacterium circumlabens</name>
    <dbReference type="NCBI Taxonomy" id="2133765"/>
    <lineage>
        <taxon>Bacteria</taxon>
        <taxon>Pseudomonadati</taxon>
        <taxon>Bacteroidota</taxon>
        <taxon>Flavobacteriia</taxon>
        <taxon>Flavobacteriales</taxon>
        <taxon>Flavobacteriaceae</taxon>
        <taxon>Flavobacterium</taxon>
    </lineage>
</organism>
<dbReference type="EMBL" id="QWDN01001121">
    <property type="protein sequence ID" value="TEB40598.1"/>
    <property type="molecule type" value="Genomic_DNA"/>
</dbReference>
<protein>
    <submittedName>
        <fullName evidence="1">Tetratricopeptide repeat protein</fullName>
    </submittedName>
</protein>
<evidence type="ECO:0000313" key="1">
    <source>
        <dbReference type="EMBL" id="TEB40598.1"/>
    </source>
</evidence>